<accession>A0A2U1KYC1</accession>
<evidence type="ECO:0000313" key="6">
    <source>
        <dbReference type="Proteomes" id="UP000245207"/>
    </source>
</evidence>
<dbReference type="Gene3D" id="3.30.310.50">
    <property type="entry name" value="Alpha-D-phosphohexomutase, C-terminal domain"/>
    <property type="match status" value="1"/>
</dbReference>
<protein>
    <submittedName>
        <fullName evidence="5">Phosphoglucomutase</fullName>
    </submittedName>
</protein>
<evidence type="ECO:0000313" key="5">
    <source>
        <dbReference type="EMBL" id="PWA41752.1"/>
    </source>
</evidence>
<organism evidence="5 6">
    <name type="scientific">Artemisia annua</name>
    <name type="common">Sweet wormwood</name>
    <dbReference type="NCBI Taxonomy" id="35608"/>
    <lineage>
        <taxon>Eukaryota</taxon>
        <taxon>Viridiplantae</taxon>
        <taxon>Streptophyta</taxon>
        <taxon>Embryophyta</taxon>
        <taxon>Tracheophyta</taxon>
        <taxon>Spermatophyta</taxon>
        <taxon>Magnoliopsida</taxon>
        <taxon>eudicotyledons</taxon>
        <taxon>Gunneridae</taxon>
        <taxon>Pentapetalae</taxon>
        <taxon>asterids</taxon>
        <taxon>campanulids</taxon>
        <taxon>Asterales</taxon>
        <taxon>Asteraceae</taxon>
        <taxon>Asteroideae</taxon>
        <taxon>Anthemideae</taxon>
        <taxon>Artemisiinae</taxon>
        <taxon>Artemisia</taxon>
    </lineage>
</organism>
<keyword evidence="6" id="KW-1185">Reference proteome</keyword>
<dbReference type="Proteomes" id="UP000245207">
    <property type="component" value="Unassembled WGS sequence"/>
</dbReference>
<keyword evidence="2" id="KW-0460">Magnesium</keyword>
<comment type="caution">
    <text evidence="5">The sequence shown here is derived from an EMBL/GenBank/DDBJ whole genome shotgun (WGS) entry which is preliminary data.</text>
</comment>
<gene>
    <name evidence="5" type="ORF">CTI12_AA552220</name>
</gene>
<dbReference type="InterPro" id="IPR045244">
    <property type="entry name" value="PGM"/>
</dbReference>
<dbReference type="PANTHER" id="PTHR22573:SF2">
    <property type="entry name" value="PHOSPHOGLUCOMUTASE"/>
    <property type="match status" value="1"/>
</dbReference>
<dbReference type="GO" id="GO:0046872">
    <property type="term" value="F:metal ion binding"/>
    <property type="evidence" value="ECO:0007669"/>
    <property type="project" value="UniProtKB-KW"/>
</dbReference>
<dbReference type="OrthoDB" id="2291at2759"/>
<proteinExistence type="predicted"/>
<dbReference type="Pfam" id="PF24947">
    <property type="entry name" value="PGM1_C_vert_fung"/>
    <property type="match status" value="1"/>
</dbReference>
<evidence type="ECO:0000256" key="4">
    <source>
        <dbReference type="SAM" id="MobiDB-lite"/>
    </source>
</evidence>
<dbReference type="AlphaFoldDB" id="A0A2U1KYC1"/>
<keyword evidence="1" id="KW-0479">Metal-binding</keyword>
<dbReference type="GO" id="GO:0005975">
    <property type="term" value="P:carbohydrate metabolic process"/>
    <property type="evidence" value="ECO:0007669"/>
    <property type="project" value="InterPro"/>
</dbReference>
<dbReference type="InterPro" id="IPR036900">
    <property type="entry name" value="A-D-PHexomutase_C_sf"/>
</dbReference>
<sequence length="185" mass="20549">MQLSLTVSDHLHRPYQRRRSSSPGITPSPIIFTGNNTVSDHLHQSYHRLRSSSLGISPSQLTAVTEMARLGRSPYARSLRSICHYESGAANELMAHLVKLQASLSDVNTTIMCIRSDVATFASADEFEYKDPFDGSTSKNQGSRYLFEDGSRLVFRLSGTGSEGATIRIYIEQYEKDSSKTGRHS</sequence>
<dbReference type="PANTHER" id="PTHR22573">
    <property type="entry name" value="PHOSPHOHEXOMUTASE FAMILY MEMBER"/>
    <property type="match status" value="1"/>
</dbReference>
<dbReference type="GO" id="GO:0005829">
    <property type="term" value="C:cytosol"/>
    <property type="evidence" value="ECO:0007669"/>
    <property type="project" value="TreeGrafter"/>
</dbReference>
<name>A0A2U1KYC1_ARTAN</name>
<keyword evidence="3" id="KW-0413">Isomerase</keyword>
<dbReference type="STRING" id="35608.A0A2U1KYC1"/>
<dbReference type="SUPFAM" id="SSF55957">
    <property type="entry name" value="Phosphoglucomutase, C-terminal domain"/>
    <property type="match status" value="1"/>
</dbReference>
<dbReference type="EMBL" id="PKPP01012851">
    <property type="protein sequence ID" value="PWA41752.1"/>
    <property type="molecule type" value="Genomic_DNA"/>
</dbReference>
<evidence type="ECO:0000256" key="3">
    <source>
        <dbReference type="ARBA" id="ARBA00023235"/>
    </source>
</evidence>
<dbReference type="GO" id="GO:0004614">
    <property type="term" value="F:phosphoglucomutase activity"/>
    <property type="evidence" value="ECO:0007669"/>
    <property type="project" value="InterPro"/>
</dbReference>
<feature type="region of interest" description="Disordered" evidence="4">
    <location>
        <begin position="1"/>
        <end position="27"/>
    </location>
</feature>
<reference evidence="5 6" key="1">
    <citation type="journal article" date="2018" name="Mol. Plant">
        <title>The genome of Artemisia annua provides insight into the evolution of Asteraceae family and artemisinin biosynthesis.</title>
        <authorList>
            <person name="Shen Q."/>
            <person name="Zhang L."/>
            <person name="Liao Z."/>
            <person name="Wang S."/>
            <person name="Yan T."/>
            <person name="Shi P."/>
            <person name="Liu M."/>
            <person name="Fu X."/>
            <person name="Pan Q."/>
            <person name="Wang Y."/>
            <person name="Lv Z."/>
            <person name="Lu X."/>
            <person name="Zhang F."/>
            <person name="Jiang W."/>
            <person name="Ma Y."/>
            <person name="Chen M."/>
            <person name="Hao X."/>
            <person name="Li L."/>
            <person name="Tang Y."/>
            <person name="Lv G."/>
            <person name="Zhou Y."/>
            <person name="Sun X."/>
            <person name="Brodelius P.E."/>
            <person name="Rose J.K.C."/>
            <person name="Tang K."/>
        </authorList>
    </citation>
    <scope>NUCLEOTIDE SEQUENCE [LARGE SCALE GENOMIC DNA]</scope>
    <source>
        <strain evidence="6">cv. Huhao1</strain>
        <tissue evidence="5">Leaf</tissue>
    </source>
</reference>
<evidence type="ECO:0000256" key="1">
    <source>
        <dbReference type="ARBA" id="ARBA00022723"/>
    </source>
</evidence>
<evidence type="ECO:0000256" key="2">
    <source>
        <dbReference type="ARBA" id="ARBA00022842"/>
    </source>
</evidence>